<keyword evidence="2" id="KW-1185">Reference proteome</keyword>
<dbReference type="InParanoid" id="F4WCD4"/>
<reference evidence="1" key="1">
    <citation type="submission" date="2011-02" db="EMBL/GenBank/DDBJ databases">
        <title>The genome of the leaf-cutting ant Acromyrmex echinatior suggests key adaptations to social evolution and fungus farming.</title>
        <authorList>
            <person name="Nygaard S."/>
            <person name="Zhang G."/>
        </authorList>
    </citation>
    <scope>NUCLEOTIDE SEQUENCE</scope>
</reference>
<organism evidence="2">
    <name type="scientific">Acromyrmex echinatior</name>
    <name type="common">Panamanian leafcutter ant</name>
    <name type="synonym">Acromyrmex octospinosus echinatior</name>
    <dbReference type="NCBI Taxonomy" id="103372"/>
    <lineage>
        <taxon>Eukaryota</taxon>
        <taxon>Metazoa</taxon>
        <taxon>Ecdysozoa</taxon>
        <taxon>Arthropoda</taxon>
        <taxon>Hexapoda</taxon>
        <taxon>Insecta</taxon>
        <taxon>Pterygota</taxon>
        <taxon>Neoptera</taxon>
        <taxon>Endopterygota</taxon>
        <taxon>Hymenoptera</taxon>
        <taxon>Apocrita</taxon>
        <taxon>Aculeata</taxon>
        <taxon>Formicoidea</taxon>
        <taxon>Formicidae</taxon>
        <taxon>Myrmicinae</taxon>
        <taxon>Acromyrmex</taxon>
    </lineage>
</organism>
<sequence>MAISTCVPRIRVTRDNAPACIANAACPRCPRFLRSNLAIHWLKKFMENLFGHELVETNTTSFDKTFDVGFREIVFSSFNIEVDVFLRILKISKSNYEYEHKRIRFEYQRNISREKKFTSTRHTTVKIGDATRSRITKTFVSVFGTVATEIAFSLITSQRAVTRTLLSLLASSTSRNVRYTNVRRRSDCSEERDNDRMDITTNLVSQVSRRNYTSVMITKEAFRSTHASKIIWIKENNRKFRSKKPLKRSLFLGHAESTNLRLREKRLSAHMAH</sequence>
<gene>
    <name evidence="1" type="ORF">G5I_03208</name>
</gene>
<protein>
    <submittedName>
        <fullName evidence="1">Uncharacterized protein</fullName>
    </submittedName>
</protein>
<accession>F4WCD4</accession>
<name>F4WCD4_ACREC</name>
<evidence type="ECO:0000313" key="1">
    <source>
        <dbReference type="EMBL" id="EGI68114.1"/>
    </source>
</evidence>
<dbReference type="Proteomes" id="UP000007755">
    <property type="component" value="Unassembled WGS sequence"/>
</dbReference>
<proteinExistence type="predicted"/>
<dbReference type="AlphaFoldDB" id="F4WCD4"/>
<evidence type="ECO:0000313" key="2">
    <source>
        <dbReference type="Proteomes" id="UP000007755"/>
    </source>
</evidence>
<dbReference type="EMBL" id="GL888070">
    <property type="protein sequence ID" value="EGI68114.1"/>
    <property type="molecule type" value="Genomic_DNA"/>
</dbReference>